<dbReference type="Proteomes" id="UP000028302">
    <property type="component" value="Unassembled WGS sequence"/>
</dbReference>
<keyword evidence="2" id="KW-1185">Reference proteome</keyword>
<dbReference type="PATRIC" id="fig|1304275.5.peg.3812"/>
<feature type="non-terminal residue" evidence="1">
    <location>
        <position position="1"/>
    </location>
</feature>
<dbReference type="EMBL" id="APNK01000062">
    <property type="protein sequence ID" value="KEZ75691.1"/>
    <property type="molecule type" value="Genomic_DNA"/>
</dbReference>
<evidence type="ECO:0000313" key="1">
    <source>
        <dbReference type="EMBL" id="KEZ75691.1"/>
    </source>
</evidence>
<evidence type="ECO:0000313" key="2">
    <source>
        <dbReference type="Proteomes" id="UP000028302"/>
    </source>
</evidence>
<reference evidence="1 2" key="1">
    <citation type="submission" date="2013-03" db="EMBL/GenBank/DDBJ databases">
        <title>Salinisphaera hydrothermalis C41B8 Genome Sequencing.</title>
        <authorList>
            <person name="Li C."/>
            <person name="Lai Q."/>
            <person name="Shao Z."/>
        </authorList>
    </citation>
    <scope>NUCLEOTIDE SEQUENCE [LARGE SCALE GENOMIC DNA]</scope>
    <source>
        <strain evidence="1 2">C41B8</strain>
    </source>
</reference>
<sequence length="103" mass="11077">GSNPSLSHAVTAAFHAYLRRTNFRHYDRQTRHGALAPERGARLGAAQKRLLKAMSHWGGYTPMLIVTDADGTLSQTGGANAYVIDAAIARARAQQQKAQHAGP</sequence>
<comment type="caution">
    <text evidence="1">The sequence shown here is derived from an EMBL/GenBank/DDBJ whole genome shotgun (WGS) entry which is preliminary data.</text>
</comment>
<organism evidence="1 2">
    <name type="scientific">Salinisphaera hydrothermalis (strain C41B8)</name>
    <dbReference type="NCBI Taxonomy" id="1304275"/>
    <lineage>
        <taxon>Bacteria</taxon>
        <taxon>Pseudomonadati</taxon>
        <taxon>Pseudomonadota</taxon>
        <taxon>Gammaproteobacteria</taxon>
        <taxon>Salinisphaerales</taxon>
        <taxon>Salinisphaeraceae</taxon>
        <taxon>Salinisphaera</taxon>
    </lineage>
</organism>
<accession>A0A084IG57</accession>
<gene>
    <name evidence="1" type="ORF">C41B8_18677</name>
</gene>
<protein>
    <submittedName>
        <fullName evidence="1">Uncharacterized protein</fullName>
    </submittedName>
</protein>
<name>A0A084IG57_SALHC</name>
<proteinExistence type="predicted"/>
<dbReference type="RefSeq" id="WP_037341761.1">
    <property type="nucleotide sequence ID" value="NZ_APNK01000062.1"/>
</dbReference>
<dbReference type="AlphaFoldDB" id="A0A084IG57"/>